<accession>A0A420ERW6</accession>
<dbReference type="InterPro" id="IPR036280">
    <property type="entry name" value="Multihaem_cyt_sf"/>
</dbReference>
<evidence type="ECO:0000313" key="1">
    <source>
        <dbReference type="EMBL" id="RKF23425.1"/>
    </source>
</evidence>
<comment type="caution">
    <text evidence="1">The sequence shown here is derived from an EMBL/GenBank/DDBJ whole genome shotgun (WGS) entry which is preliminary data.</text>
</comment>
<protein>
    <recommendedName>
        <fullName evidence="3">HsdR</fullName>
    </recommendedName>
</protein>
<dbReference type="EMBL" id="RAPF01000001">
    <property type="protein sequence ID" value="RKF23425.1"/>
    <property type="molecule type" value="Genomic_DNA"/>
</dbReference>
<keyword evidence="2" id="KW-1185">Reference proteome</keyword>
<dbReference type="OrthoDB" id="3818700at2"/>
<dbReference type="RefSeq" id="WP_120323330.1">
    <property type="nucleotide sequence ID" value="NZ_RAPF01000001.1"/>
</dbReference>
<reference evidence="1 2" key="1">
    <citation type="submission" date="2018-09" db="EMBL/GenBank/DDBJ databases">
        <title>Altererythrobacter spongiae sp. nov., isolated from a marine sponge.</title>
        <authorList>
            <person name="Zhuang L."/>
            <person name="Luo L."/>
        </authorList>
    </citation>
    <scope>NUCLEOTIDE SEQUENCE [LARGE SCALE GENOMIC DNA]</scope>
    <source>
        <strain evidence="1 2">HN-Y73</strain>
    </source>
</reference>
<dbReference type="SUPFAM" id="SSF48695">
    <property type="entry name" value="Multiheme cytochromes"/>
    <property type="match status" value="1"/>
</dbReference>
<proteinExistence type="predicted"/>
<name>A0A420ERW6_9SPHN</name>
<evidence type="ECO:0008006" key="3">
    <source>
        <dbReference type="Google" id="ProtNLM"/>
    </source>
</evidence>
<dbReference type="AlphaFoldDB" id="A0A420ERW6"/>
<organism evidence="1 2">
    <name type="scientific">Altericroceibacterium spongiae</name>
    <dbReference type="NCBI Taxonomy" id="2320269"/>
    <lineage>
        <taxon>Bacteria</taxon>
        <taxon>Pseudomonadati</taxon>
        <taxon>Pseudomonadota</taxon>
        <taxon>Alphaproteobacteria</taxon>
        <taxon>Sphingomonadales</taxon>
        <taxon>Erythrobacteraceae</taxon>
        <taxon>Altericroceibacterium</taxon>
    </lineage>
</organism>
<gene>
    <name evidence="1" type="ORF">D6851_02865</name>
</gene>
<dbReference type="Proteomes" id="UP000284395">
    <property type="component" value="Unassembled WGS sequence"/>
</dbReference>
<sequence>MIGSKPDKASFPSVDDLVANATDFLKSATADLTKRPKHSVIAFYSAVELILKARLMAEHWTLVVSKNAEKSNFAKGDFVSVNFDEACVRLQNVVGSPLPDTARSIFNSLRKHRNKMVHFYHEGQADNDVLENIALEQLLGWRALAGLMENQWQATFADSAFDITAIDDGFAEHRLYAKAKFESLAERFKAIEEGGGKLVDCPSCSFKAAECHQETDSIFWSRCSVCASYPRWWMVTPCPACNQELVNEGDDGAQCSECGTKFSVEELVNELNEEIVTKDNYFEAKTPANCSSCDGYHTVIDWQGGFVCLACIHFTDELECCGWCGEYDNGDMEMSGLHGCSQCDGNAKLLYDD</sequence>
<evidence type="ECO:0000313" key="2">
    <source>
        <dbReference type="Proteomes" id="UP000284395"/>
    </source>
</evidence>